<evidence type="ECO:0000313" key="2">
    <source>
        <dbReference type="Proteomes" id="UP000266723"/>
    </source>
</evidence>
<reference evidence="1 2" key="1">
    <citation type="journal article" date="2020" name="BMC Genomics">
        <title>Intraspecific diversification of the crop wild relative Brassica cretica Lam. using demographic model selection.</title>
        <authorList>
            <person name="Kioukis A."/>
            <person name="Michalopoulou V.A."/>
            <person name="Briers L."/>
            <person name="Pirintsos S."/>
            <person name="Studholme D.J."/>
            <person name="Pavlidis P."/>
            <person name="Sarris P.F."/>
        </authorList>
    </citation>
    <scope>NUCLEOTIDE SEQUENCE [LARGE SCALE GENOMIC DNA]</scope>
    <source>
        <strain evidence="2">cv. PFS-1207/04</strain>
    </source>
</reference>
<evidence type="ECO:0000313" key="1">
    <source>
        <dbReference type="EMBL" id="KAF3568365.1"/>
    </source>
</evidence>
<dbReference type="Proteomes" id="UP000266723">
    <property type="component" value="Unassembled WGS sequence"/>
</dbReference>
<comment type="caution">
    <text evidence="1">The sequence shown here is derived from an EMBL/GenBank/DDBJ whole genome shotgun (WGS) entry which is preliminary data.</text>
</comment>
<dbReference type="EMBL" id="QGKV02000759">
    <property type="protein sequence ID" value="KAF3568365.1"/>
    <property type="molecule type" value="Genomic_DNA"/>
</dbReference>
<keyword evidence="2" id="KW-1185">Reference proteome</keyword>
<name>A0ABQ7DBG1_BRACR</name>
<protein>
    <submittedName>
        <fullName evidence="1">Uncharacterized protein</fullName>
    </submittedName>
</protein>
<organism evidence="1 2">
    <name type="scientific">Brassica cretica</name>
    <name type="common">Mustard</name>
    <dbReference type="NCBI Taxonomy" id="69181"/>
    <lineage>
        <taxon>Eukaryota</taxon>
        <taxon>Viridiplantae</taxon>
        <taxon>Streptophyta</taxon>
        <taxon>Embryophyta</taxon>
        <taxon>Tracheophyta</taxon>
        <taxon>Spermatophyta</taxon>
        <taxon>Magnoliopsida</taxon>
        <taxon>eudicotyledons</taxon>
        <taxon>Gunneridae</taxon>
        <taxon>Pentapetalae</taxon>
        <taxon>rosids</taxon>
        <taxon>malvids</taxon>
        <taxon>Brassicales</taxon>
        <taxon>Brassicaceae</taxon>
        <taxon>Brassiceae</taxon>
        <taxon>Brassica</taxon>
    </lineage>
</organism>
<accession>A0ABQ7DBG1</accession>
<sequence length="64" mass="7744">MYWKMYQEHRSMDYDLEDALEETSEWSDKCAPFWSLTRNGLEFSFKKSKEVSAEEENTRLLRLG</sequence>
<gene>
    <name evidence="1" type="ORF">DY000_02012662</name>
</gene>
<proteinExistence type="predicted"/>